<dbReference type="Pfam" id="PF24681">
    <property type="entry name" value="Kelch_KLHDC2_KLHL20_DRC7"/>
    <property type="match status" value="1"/>
</dbReference>
<reference evidence="1" key="1">
    <citation type="submission" date="2020-02" db="EMBL/GenBank/DDBJ databases">
        <authorList>
            <person name="Meier V. D."/>
        </authorList>
    </citation>
    <scope>NUCLEOTIDE SEQUENCE</scope>
    <source>
        <strain evidence="1">AVDCRST_MAG59</strain>
    </source>
</reference>
<dbReference type="Pfam" id="PF01344">
    <property type="entry name" value="Kelch_1"/>
    <property type="match status" value="1"/>
</dbReference>
<dbReference type="SUPFAM" id="SSF117281">
    <property type="entry name" value="Kelch motif"/>
    <property type="match status" value="1"/>
</dbReference>
<sequence>MIDGNPEHRGTRRGGSRYLAAPVPVVSRRSRRSAIAAGLALAAAVTWTPSKVGSEPDKGDEAGSWSRLAGMPLPKDDFAIAAVEGRLYTFGGMTGGRGTALDDAAVYDPATDRWRILPALPTARRSVRAAAVGPVVYVAGGATPNGTTGVLEAFDTRSETWSTAAPMPTARYGIGLVAVAGKLYAAGGFRDGQALATVERYDPASDRWETLAPIGTPRTHLAAVGLGGVVYALGGQSGGEVTTAVETFTPATGEWARGPDMPRAMNNFGAAVLDGRIHALRHREHDVYDPGPGEWTVAAPMPTSRHGQGAVAIGGRLYAVGGCHEELFDLDTVEAFAPATHP</sequence>
<dbReference type="AlphaFoldDB" id="A0A6J4VPN1"/>
<dbReference type="InterPro" id="IPR015915">
    <property type="entry name" value="Kelch-typ_b-propeller"/>
</dbReference>
<dbReference type="SMART" id="SM00612">
    <property type="entry name" value="Kelch"/>
    <property type="match status" value="5"/>
</dbReference>
<gene>
    <name evidence="1" type="ORF">AVDCRST_MAG59-4844</name>
</gene>
<accession>A0A6J4VPN1</accession>
<dbReference type="InterPro" id="IPR052392">
    <property type="entry name" value="Kelch-BTB_domain-containing"/>
</dbReference>
<name>A0A6J4VPN1_9BACT</name>
<proteinExistence type="predicted"/>
<organism evidence="1">
    <name type="scientific">uncultured Thermomicrobiales bacterium</name>
    <dbReference type="NCBI Taxonomy" id="1645740"/>
    <lineage>
        <taxon>Bacteria</taxon>
        <taxon>Pseudomonadati</taxon>
        <taxon>Thermomicrobiota</taxon>
        <taxon>Thermomicrobia</taxon>
        <taxon>Thermomicrobiales</taxon>
        <taxon>environmental samples</taxon>
    </lineage>
</organism>
<dbReference type="PANTHER" id="PTHR46375:SF3">
    <property type="entry name" value="KELCH REPEAT AND BTB DOMAIN-CONTAINING PROTEIN 13"/>
    <property type="match status" value="1"/>
</dbReference>
<dbReference type="InterPro" id="IPR006652">
    <property type="entry name" value="Kelch_1"/>
</dbReference>
<evidence type="ECO:0008006" key="2">
    <source>
        <dbReference type="Google" id="ProtNLM"/>
    </source>
</evidence>
<dbReference type="PANTHER" id="PTHR46375">
    <property type="entry name" value="KELCH REPEAT AND BTB DOMAIN-CONTAINING PROTEIN 13-RELATED"/>
    <property type="match status" value="1"/>
</dbReference>
<dbReference type="Gene3D" id="2.120.10.80">
    <property type="entry name" value="Kelch-type beta propeller"/>
    <property type="match status" value="2"/>
</dbReference>
<dbReference type="EMBL" id="CADCWF010000349">
    <property type="protein sequence ID" value="CAA9581660.1"/>
    <property type="molecule type" value="Genomic_DNA"/>
</dbReference>
<evidence type="ECO:0000313" key="1">
    <source>
        <dbReference type="EMBL" id="CAA9581660.1"/>
    </source>
</evidence>
<protein>
    <recommendedName>
        <fullName evidence="2">Galactose oxidase</fullName>
    </recommendedName>
</protein>